<gene>
    <name evidence="1" type="ORF">DARMORV10_A03P03220.1</name>
</gene>
<accession>A0A816VB83</accession>
<dbReference type="EMBL" id="HG994357">
    <property type="protein sequence ID" value="CAF2118821.1"/>
    <property type="molecule type" value="Genomic_DNA"/>
</dbReference>
<dbReference type="Proteomes" id="UP001295469">
    <property type="component" value="Chromosome A03"/>
</dbReference>
<organism evidence="1">
    <name type="scientific">Brassica napus</name>
    <name type="common">Rape</name>
    <dbReference type="NCBI Taxonomy" id="3708"/>
    <lineage>
        <taxon>Eukaryota</taxon>
        <taxon>Viridiplantae</taxon>
        <taxon>Streptophyta</taxon>
        <taxon>Embryophyta</taxon>
        <taxon>Tracheophyta</taxon>
        <taxon>Spermatophyta</taxon>
        <taxon>Magnoliopsida</taxon>
        <taxon>eudicotyledons</taxon>
        <taxon>Gunneridae</taxon>
        <taxon>Pentapetalae</taxon>
        <taxon>rosids</taxon>
        <taxon>malvids</taxon>
        <taxon>Brassicales</taxon>
        <taxon>Brassicaceae</taxon>
        <taxon>Brassiceae</taxon>
        <taxon>Brassica</taxon>
    </lineage>
</organism>
<name>A0A816VB83_BRANA</name>
<reference evidence="1" key="1">
    <citation type="submission" date="2021-01" db="EMBL/GenBank/DDBJ databases">
        <authorList>
            <consortium name="Genoscope - CEA"/>
            <person name="William W."/>
        </authorList>
    </citation>
    <scope>NUCLEOTIDE SEQUENCE</scope>
</reference>
<sequence>MSKLTFTPLTKLRPYKNNRQVQVKCLHSWQQKNTFWRITKSMLLEFELSCTEFNMICLQENGELLKTFP</sequence>
<dbReference type="AlphaFoldDB" id="A0A816VB83"/>
<evidence type="ECO:0000313" key="1">
    <source>
        <dbReference type="EMBL" id="CAF2118821.1"/>
    </source>
</evidence>
<protein>
    <submittedName>
        <fullName evidence="1">(rape) hypothetical protein</fullName>
    </submittedName>
</protein>
<proteinExistence type="predicted"/>